<keyword evidence="5 9" id="KW-0269">Exonuclease</keyword>
<dbReference type="InterPro" id="IPR038763">
    <property type="entry name" value="DHH_sf"/>
</dbReference>
<dbReference type="EMBL" id="JBHTLD010000021">
    <property type="protein sequence ID" value="MFD1185393.1"/>
    <property type="molecule type" value="Genomic_DNA"/>
</dbReference>
<dbReference type="InterPro" id="IPR001667">
    <property type="entry name" value="DDH_dom"/>
</dbReference>
<keyword evidence="3" id="KW-0540">Nuclease</keyword>
<accession>A0ABW3SLD0</accession>
<evidence type="ECO:0000259" key="6">
    <source>
        <dbReference type="Pfam" id="PF01368"/>
    </source>
</evidence>
<comment type="caution">
    <text evidence="9">The sequence shown here is derived from an EMBL/GenBank/DDBJ whole genome shotgun (WGS) entry which is preliminary data.</text>
</comment>
<dbReference type="PANTHER" id="PTHR30255:SF2">
    <property type="entry name" value="SINGLE-STRANDED-DNA-SPECIFIC EXONUCLEASE RECJ"/>
    <property type="match status" value="1"/>
</dbReference>
<protein>
    <recommendedName>
        <fullName evidence="2">Single-stranded-DNA-specific exonuclease RecJ</fullName>
    </recommendedName>
</protein>
<evidence type="ECO:0000256" key="5">
    <source>
        <dbReference type="ARBA" id="ARBA00022839"/>
    </source>
</evidence>
<evidence type="ECO:0000256" key="1">
    <source>
        <dbReference type="ARBA" id="ARBA00005915"/>
    </source>
</evidence>
<dbReference type="InterPro" id="IPR003156">
    <property type="entry name" value="DHHA1_dom"/>
</dbReference>
<dbReference type="Pfam" id="PF02272">
    <property type="entry name" value="DHHA1"/>
    <property type="match status" value="1"/>
</dbReference>
<proteinExistence type="inferred from homology"/>
<keyword evidence="4" id="KW-0378">Hydrolase</keyword>
<feature type="domain" description="DDH" evidence="6">
    <location>
        <begin position="80"/>
        <end position="229"/>
    </location>
</feature>
<feature type="domain" description="RecJ OB" evidence="8">
    <location>
        <begin position="458"/>
        <end position="564"/>
    </location>
</feature>
<gene>
    <name evidence="9" type="primary">recJ</name>
    <name evidence="9" type="ORF">ACFQ2O_04170</name>
</gene>
<evidence type="ECO:0000256" key="2">
    <source>
        <dbReference type="ARBA" id="ARBA00019841"/>
    </source>
</evidence>
<feature type="domain" description="DHHA1" evidence="7">
    <location>
        <begin position="354"/>
        <end position="444"/>
    </location>
</feature>
<dbReference type="Gene3D" id="3.90.1640.30">
    <property type="match status" value="1"/>
</dbReference>
<evidence type="ECO:0000256" key="4">
    <source>
        <dbReference type="ARBA" id="ARBA00022801"/>
    </source>
</evidence>
<evidence type="ECO:0000259" key="8">
    <source>
        <dbReference type="Pfam" id="PF17768"/>
    </source>
</evidence>
<dbReference type="Pfam" id="PF01368">
    <property type="entry name" value="DHH"/>
    <property type="match status" value="1"/>
</dbReference>
<dbReference type="GO" id="GO:0004527">
    <property type="term" value="F:exonuclease activity"/>
    <property type="evidence" value="ECO:0007669"/>
    <property type="project" value="UniProtKB-KW"/>
</dbReference>
<dbReference type="NCBIfam" id="TIGR00644">
    <property type="entry name" value="recJ"/>
    <property type="match status" value="1"/>
</dbReference>
<dbReference type="PANTHER" id="PTHR30255">
    <property type="entry name" value="SINGLE-STRANDED-DNA-SPECIFIC EXONUCLEASE RECJ"/>
    <property type="match status" value="1"/>
</dbReference>
<evidence type="ECO:0000256" key="3">
    <source>
        <dbReference type="ARBA" id="ARBA00022722"/>
    </source>
</evidence>
<dbReference type="InterPro" id="IPR004610">
    <property type="entry name" value="RecJ"/>
</dbReference>
<dbReference type="InterPro" id="IPR051673">
    <property type="entry name" value="SSDNA_exonuclease_RecJ"/>
</dbReference>
<name>A0ABW3SLD0_9BACT</name>
<organism evidence="9 10">
    <name type="scientific">Pontibacter rugosus</name>
    <dbReference type="NCBI Taxonomy" id="1745966"/>
    <lineage>
        <taxon>Bacteria</taxon>
        <taxon>Pseudomonadati</taxon>
        <taxon>Bacteroidota</taxon>
        <taxon>Cytophagia</taxon>
        <taxon>Cytophagales</taxon>
        <taxon>Hymenobacteraceae</taxon>
        <taxon>Pontibacter</taxon>
    </lineage>
</organism>
<dbReference type="InterPro" id="IPR041122">
    <property type="entry name" value="RecJ_OB"/>
</dbReference>
<keyword evidence="10" id="KW-1185">Reference proteome</keyword>
<reference evidence="10" key="1">
    <citation type="journal article" date="2019" name="Int. J. Syst. Evol. Microbiol.">
        <title>The Global Catalogue of Microorganisms (GCM) 10K type strain sequencing project: providing services to taxonomists for standard genome sequencing and annotation.</title>
        <authorList>
            <consortium name="The Broad Institute Genomics Platform"/>
            <consortium name="The Broad Institute Genome Sequencing Center for Infectious Disease"/>
            <person name="Wu L."/>
            <person name="Ma J."/>
        </authorList>
    </citation>
    <scope>NUCLEOTIDE SEQUENCE [LARGE SCALE GENOMIC DNA]</scope>
    <source>
        <strain evidence="10">JCM 31319</strain>
    </source>
</reference>
<sequence>MEKRWVISQEAPAKVVEQLAEQLKVSTTLTSILCQRGICTYEEAKHFFRPSLQDLHDPFLMKDMDRAVNRLNEALHRNEKILVYGDYDVDGTTSVALMYGFLRNYTSNIDFYIPDRYKEGYGVSSQGIEWAAENNFTLIISLDCGIKSADKVALASSLGIDFVICDHHLPDDDVPQAVAVLDPKRVDCPYPYKELSGCGVGFKLLQAFCFQNDIDQAEVYKLLDLLVVSIAADIVPITGENRIMAYFGLEHLNGPQQMRPGLDALKDLADLKGEMDITSIVFGFAPRINAAGRMGDAKNSVRMLLAQTKEEAHKMAGIINESNKERRSQDTSITKEALQMIQEDDFLKTSNSTVLYNENWHKGVIGIVASRCIEHYYRPTIILTHSNGKASGSARSVHGFNVHSAIESCSDLLEQFGGHMYAAGLTLPVENVQAFRERFEKVVANTITAEQKIPQIEIDAPIQLKQITRNFYNIIRQMEPFGPGNMRPVFMSEGVYDTGSMRIVGDTHLKLRLTQDNYHTIDAIGFGLGEYYHDIKDGVPFDVCYTIEENIYRGVITLQLRIKDIRLK</sequence>
<dbReference type="SUPFAM" id="SSF64182">
    <property type="entry name" value="DHH phosphoesterases"/>
    <property type="match status" value="1"/>
</dbReference>
<dbReference type="Pfam" id="PF17768">
    <property type="entry name" value="RecJ_OB"/>
    <property type="match status" value="1"/>
</dbReference>
<dbReference type="RefSeq" id="WP_377523166.1">
    <property type="nucleotide sequence ID" value="NZ_JBHTLD010000021.1"/>
</dbReference>
<dbReference type="Gene3D" id="3.10.310.30">
    <property type="match status" value="1"/>
</dbReference>
<comment type="similarity">
    <text evidence="1">Belongs to the RecJ family.</text>
</comment>
<evidence type="ECO:0000313" key="10">
    <source>
        <dbReference type="Proteomes" id="UP001597094"/>
    </source>
</evidence>
<evidence type="ECO:0000313" key="9">
    <source>
        <dbReference type="EMBL" id="MFD1185393.1"/>
    </source>
</evidence>
<dbReference type="Proteomes" id="UP001597094">
    <property type="component" value="Unassembled WGS sequence"/>
</dbReference>
<evidence type="ECO:0000259" key="7">
    <source>
        <dbReference type="Pfam" id="PF02272"/>
    </source>
</evidence>